<evidence type="ECO:0000259" key="1">
    <source>
        <dbReference type="Pfam" id="PF13401"/>
    </source>
</evidence>
<dbReference type="EMBL" id="CP067420">
    <property type="protein sequence ID" value="QQP88708.1"/>
    <property type="molecule type" value="Genomic_DNA"/>
</dbReference>
<proteinExistence type="predicted"/>
<dbReference type="NCBIfam" id="TIGR03015">
    <property type="entry name" value="pepcterm_ATPase"/>
    <property type="match status" value="1"/>
</dbReference>
<organism evidence="2 3">
    <name type="scientific">Skermanella cutis</name>
    <dbReference type="NCBI Taxonomy" id="2775420"/>
    <lineage>
        <taxon>Bacteria</taxon>
        <taxon>Pseudomonadati</taxon>
        <taxon>Pseudomonadota</taxon>
        <taxon>Alphaproteobacteria</taxon>
        <taxon>Rhodospirillales</taxon>
        <taxon>Azospirillaceae</taxon>
        <taxon>Skermanella</taxon>
    </lineage>
</organism>
<dbReference type="RefSeq" id="WP_201073990.1">
    <property type="nucleotide sequence ID" value="NZ_CP067420.1"/>
</dbReference>
<gene>
    <name evidence="2" type="ORF">IGS68_22240</name>
</gene>
<feature type="domain" description="ORC1/DEAH AAA+ ATPase" evidence="1">
    <location>
        <begin position="41"/>
        <end position="171"/>
    </location>
</feature>
<reference evidence="2" key="1">
    <citation type="submission" date="2021-02" db="EMBL/GenBank/DDBJ databases">
        <title>Skermanella TT6 skin isolate.</title>
        <authorList>
            <person name="Lee K."/>
            <person name="Ganzorig M."/>
        </authorList>
    </citation>
    <scope>NUCLEOTIDE SEQUENCE</scope>
    <source>
        <strain evidence="2">TT6</strain>
    </source>
</reference>
<dbReference type="PANTHER" id="PTHR35894:SF5">
    <property type="entry name" value="MU-LIKE PROPHAGE FLUMU DNA TRANSPOSITION PROTEIN B"/>
    <property type="match status" value="1"/>
</dbReference>
<protein>
    <submittedName>
        <fullName evidence="2">AAA family ATPase</fullName>
    </submittedName>
</protein>
<dbReference type="SUPFAM" id="SSF52540">
    <property type="entry name" value="P-loop containing nucleoside triphosphate hydrolases"/>
    <property type="match status" value="1"/>
</dbReference>
<dbReference type="PANTHER" id="PTHR35894">
    <property type="entry name" value="GENERAL SECRETION PATHWAY PROTEIN A-RELATED"/>
    <property type="match status" value="1"/>
</dbReference>
<evidence type="ECO:0000313" key="2">
    <source>
        <dbReference type="EMBL" id="QQP88708.1"/>
    </source>
</evidence>
<dbReference type="Proteomes" id="UP000595197">
    <property type="component" value="Chromosome"/>
</dbReference>
<name>A0ABX7B2Z6_9PROT</name>
<dbReference type="Pfam" id="PF13401">
    <property type="entry name" value="AAA_22"/>
    <property type="match status" value="1"/>
</dbReference>
<dbReference type="Gene3D" id="3.40.50.300">
    <property type="entry name" value="P-loop containing nucleotide triphosphate hydrolases"/>
    <property type="match status" value="1"/>
</dbReference>
<accession>A0ABX7B2Z6</accession>
<dbReference type="InterPro" id="IPR027417">
    <property type="entry name" value="P-loop_NTPase"/>
</dbReference>
<evidence type="ECO:0000313" key="3">
    <source>
        <dbReference type="Proteomes" id="UP000595197"/>
    </source>
</evidence>
<dbReference type="InterPro" id="IPR052026">
    <property type="entry name" value="ExeA_AAA_ATPase_DNA-bind"/>
</dbReference>
<dbReference type="InterPro" id="IPR017466">
    <property type="entry name" value="XrtA-assoc_ATPase-like"/>
</dbReference>
<dbReference type="InterPro" id="IPR049945">
    <property type="entry name" value="AAA_22"/>
</dbReference>
<sequence length="356" mass="38903">MFEDFYNLTGSPFKLGPDHRFFFPSRNHDKALSYLRYGLQQDEGFIVVTGDIGAGKTTLVSQLFAELDRKRFLAAQIVTSNIDADDVIRMILSAFGVTPRSTDKAGLLRAFESFLLSQYRSGRRVLLVVDEAQNLPLQTIEELRMLSNFTVEGGSLFQSFLVGQPQFKDVLADPALEQFRQRVIASYHLGPLSEEETAEYVRHRLRLVGWNEDPAIDAEAFALIHRHSGGIPRRINTLCSRLLLFGALEGLHAIDAPAVEAVVADLNTEVTEAPAGGGRRAAAPAGTAGGEVAALLASLDERLGRLERLAETVNSHDRTLRHLLETAMGYLAVNAAGTAWNGSAAGIAREADDDRA</sequence>
<keyword evidence="3" id="KW-1185">Reference proteome</keyword>